<accession>A0ABR2HYX1</accession>
<comment type="caution">
    <text evidence="2">The sequence shown here is derived from an EMBL/GenBank/DDBJ whole genome shotgun (WGS) entry which is preliminary data.</text>
</comment>
<feature type="region of interest" description="Disordered" evidence="1">
    <location>
        <begin position="52"/>
        <end position="71"/>
    </location>
</feature>
<dbReference type="Proteomes" id="UP001390339">
    <property type="component" value="Unassembled WGS sequence"/>
</dbReference>
<reference evidence="2 3" key="1">
    <citation type="journal article" date="2024" name="IMA Fungus">
        <title>Apiospora arundinis, a panoply of carbohydrate-active enzymes and secondary metabolites.</title>
        <authorList>
            <person name="Sorensen T."/>
            <person name="Petersen C."/>
            <person name="Muurmann A.T."/>
            <person name="Christiansen J.V."/>
            <person name="Brundto M.L."/>
            <person name="Overgaard C.K."/>
            <person name="Boysen A.T."/>
            <person name="Wollenberg R.D."/>
            <person name="Larsen T.O."/>
            <person name="Sorensen J.L."/>
            <person name="Nielsen K.L."/>
            <person name="Sondergaard T.E."/>
        </authorList>
    </citation>
    <scope>NUCLEOTIDE SEQUENCE [LARGE SCALE GENOMIC DNA]</scope>
    <source>
        <strain evidence="2 3">AAU 773</strain>
    </source>
</reference>
<dbReference type="EMBL" id="JAPCWZ010000007">
    <property type="protein sequence ID" value="KAK8855281.1"/>
    <property type="molecule type" value="Genomic_DNA"/>
</dbReference>
<organism evidence="2 3">
    <name type="scientific">Apiospora arundinis</name>
    <dbReference type="NCBI Taxonomy" id="335852"/>
    <lineage>
        <taxon>Eukaryota</taxon>
        <taxon>Fungi</taxon>
        <taxon>Dikarya</taxon>
        <taxon>Ascomycota</taxon>
        <taxon>Pezizomycotina</taxon>
        <taxon>Sordariomycetes</taxon>
        <taxon>Xylariomycetidae</taxon>
        <taxon>Amphisphaeriales</taxon>
        <taxon>Apiosporaceae</taxon>
        <taxon>Apiospora</taxon>
    </lineage>
</organism>
<gene>
    <name evidence="2" type="ORF">PGQ11_011193</name>
</gene>
<name>A0ABR2HYX1_9PEZI</name>
<evidence type="ECO:0000256" key="1">
    <source>
        <dbReference type="SAM" id="MobiDB-lite"/>
    </source>
</evidence>
<sequence length="102" mass="11034">MYNDHGSLVRDAEECNLNSINFAESSSFASYGGGEEVVIEEKGAKAAELVVEEEEEGRKLKPSSSSSSSAKSELLWIAEYERRGLDTAMSLLASELGRARAT</sequence>
<evidence type="ECO:0000313" key="2">
    <source>
        <dbReference type="EMBL" id="KAK8855281.1"/>
    </source>
</evidence>
<evidence type="ECO:0000313" key="3">
    <source>
        <dbReference type="Proteomes" id="UP001390339"/>
    </source>
</evidence>
<protein>
    <submittedName>
        <fullName evidence="2">BcDTC1 diterpene cyclase</fullName>
    </submittedName>
</protein>
<keyword evidence="3" id="KW-1185">Reference proteome</keyword>
<proteinExistence type="predicted"/>